<dbReference type="Gene3D" id="3.40.50.1240">
    <property type="entry name" value="Phosphoglycerate mutase-like"/>
    <property type="match status" value="1"/>
</dbReference>
<evidence type="ECO:0000313" key="2">
    <source>
        <dbReference type="EMBL" id="KKC01313.1"/>
    </source>
</evidence>
<dbReference type="STRING" id="342002.BST15_07005"/>
<evidence type="ECO:0000313" key="5">
    <source>
        <dbReference type="Proteomes" id="UP000192327"/>
    </source>
</evidence>
<dbReference type="RefSeq" id="WP_046187793.1">
    <property type="nucleotide sequence ID" value="NZ_JACKUJ010000047.1"/>
</dbReference>
<comment type="caution">
    <text evidence="2">The sequence shown here is derived from an EMBL/GenBank/DDBJ whole genome shotgun (WGS) entry which is preliminary data.</text>
</comment>
<dbReference type="Proteomes" id="UP000034416">
    <property type="component" value="Unassembled WGS sequence"/>
</dbReference>
<reference evidence="2" key="2">
    <citation type="submission" date="2015-04" db="EMBL/GenBank/DDBJ databases">
        <title>Genome sequence of Mycobacterium arupense strain GUC1.</title>
        <authorList>
            <person name="Greninger A.L."/>
            <person name="Cunningham G."/>
            <person name="Chiu C.Y."/>
            <person name="Miller S."/>
        </authorList>
    </citation>
    <scope>NUCLEOTIDE SEQUENCE</scope>
    <source>
        <strain evidence="2">GUC1</strain>
    </source>
</reference>
<evidence type="ECO:0000256" key="1">
    <source>
        <dbReference type="SAM" id="SignalP"/>
    </source>
</evidence>
<dbReference type="EMBL" id="LASW01000002">
    <property type="protein sequence ID" value="KKC01313.1"/>
    <property type="molecule type" value="Genomic_DNA"/>
</dbReference>
<dbReference type="PROSITE" id="PS00175">
    <property type="entry name" value="PG_MUTASE"/>
    <property type="match status" value="1"/>
</dbReference>
<evidence type="ECO:0000313" key="4">
    <source>
        <dbReference type="Proteomes" id="UP000034416"/>
    </source>
</evidence>
<gene>
    <name evidence="3" type="ORF">BST15_07005</name>
    <name evidence="2" type="ORF">WR43_00810</name>
</gene>
<dbReference type="InterPro" id="IPR013078">
    <property type="entry name" value="His_Pase_superF_clade-1"/>
</dbReference>
<feature type="chain" id="PRO_5039242943" evidence="1">
    <location>
        <begin position="22"/>
        <end position="372"/>
    </location>
</feature>
<reference evidence="3 5" key="3">
    <citation type="submission" date="2016-12" db="EMBL/GenBank/DDBJ databases">
        <title>The new phylogeny of genus Mycobacterium.</title>
        <authorList>
            <person name="Tortoli E."/>
            <person name="Trovato A."/>
            <person name="Cirillo D.M."/>
        </authorList>
    </citation>
    <scope>NUCLEOTIDE SEQUENCE [LARGE SCALE GENOMIC DNA]</scope>
    <source>
        <strain evidence="3 5">DSM 44942</strain>
    </source>
</reference>
<dbReference type="AlphaFoldDB" id="A0A0F5N4W5"/>
<dbReference type="OrthoDB" id="9793115at2"/>
<dbReference type="InterPro" id="IPR050275">
    <property type="entry name" value="PGM_Phosphatase"/>
</dbReference>
<evidence type="ECO:0000313" key="3">
    <source>
        <dbReference type="EMBL" id="OQZ99877.1"/>
    </source>
</evidence>
<dbReference type="PANTHER" id="PTHR48100:SF58">
    <property type="entry name" value="PE-PGRS FAMILY PROTEIN PE_PGRS11"/>
    <property type="match status" value="1"/>
</dbReference>
<dbReference type="PANTHER" id="PTHR48100">
    <property type="entry name" value="BROAD-SPECIFICITY PHOSPHATASE YOR283W-RELATED"/>
    <property type="match status" value="1"/>
</dbReference>
<dbReference type="SUPFAM" id="SSF53254">
    <property type="entry name" value="Phosphoglycerate mutase-like"/>
    <property type="match status" value="1"/>
</dbReference>
<feature type="signal peptide" evidence="1">
    <location>
        <begin position="1"/>
        <end position="21"/>
    </location>
</feature>
<reference evidence="4" key="1">
    <citation type="submission" date="2015-04" db="EMBL/GenBank/DDBJ databases">
        <title>Genome sequence of Mycobacterium arupense GUC1.</title>
        <authorList>
            <person name="Greninger A.L."/>
            <person name="Cunningham G."/>
            <person name="Chiu C.Y."/>
            <person name="Miller S."/>
        </authorList>
    </citation>
    <scope>NUCLEOTIDE SEQUENCE [LARGE SCALE GENOMIC DNA]</scope>
    <source>
        <strain evidence="4">GUC1</strain>
    </source>
</reference>
<dbReference type="Proteomes" id="UP000192327">
    <property type="component" value="Unassembled WGS sequence"/>
</dbReference>
<dbReference type="GO" id="GO:0005737">
    <property type="term" value="C:cytoplasm"/>
    <property type="evidence" value="ECO:0007669"/>
    <property type="project" value="TreeGrafter"/>
</dbReference>
<dbReference type="InterPro" id="IPR001345">
    <property type="entry name" value="PG/BPGM_mutase_AS"/>
</dbReference>
<dbReference type="CDD" id="cd07067">
    <property type="entry name" value="HP_PGM_like"/>
    <property type="match status" value="1"/>
</dbReference>
<accession>A0A0F5N4W5</accession>
<proteinExistence type="predicted"/>
<protein>
    <submittedName>
        <fullName evidence="3">Histidine phosphatase family protein</fullName>
    </submittedName>
    <submittedName>
        <fullName evidence="2">Phosphoglycerate mutase</fullName>
    </submittedName>
</protein>
<dbReference type="Pfam" id="PF00300">
    <property type="entry name" value="His_Phos_1"/>
    <property type="match status" value="1"/>
</dbReference>
<keyword evidence="5" id="KW-1185">Reference proteome</keyword>
<name>A0A0F5N4W5_9MYCO</name>
<dbReference type="InterPro" id="IPR029033">
    <property type="entry name" value="His_PPase_superfam"/>
</dbReference>
<organism evidence="2 4">
    <name type="scientific">Mycolicibacter arupensis</name>
    <dbReference type="NCBI Taxonomy" id="342002"/>
    <lineage>
        <taxon>Bacteria</taxon>
        <taxon>Bacillati</taxon>
        <taxon>Actinomycetota</taxon>
        <taxon>Actinomycetes</taxon>
        <taxon>Mycobacteriales</taxon>
        <taxon>Mycobacteriaceae</taxon>
        <taxon>Mycolicibacter</taxon>
    </lineage>
</organism>
<keyword evidence="1" id="KW-0732">Signal</keyword>
<dbReference type="PATRIC" id="fig|342002.3.peg.656"/>
<sequence length="372" mass="39136">MHYTRPWITAGLTLVGASAVAVSPVTVVLPEVHGPAARAFEIQLTAADIVLDLIRHGESTENVTSYLGTTPPGAPLTEIGEQQAITVGEQLYNGGDNDISAVYASEFLRAQQTAWPLVQLLAGNSDYNEIPGGPTPLLDPSQILSGLGEINAGWLEGQSGTIPGLLYLLPTIAWMTGSYWVPMLGSSVNPNGMAFQDNYSGAIQTIYDNSQANPDSAGPDVAFSHGAAIMAWTMMNVKNPDWGLFLETLAGDRGLPNTGQVVVEGNPTDGWTLVSWNGTEVAEDPGLLTGLFVDFRDLITVPQMASWHVWEAILGGDPADILAALQTGFSDVFAALVEFPQAVFDTIVGSLGDVGSADATEVLGDLLTALAI</sequence>
<dbReference type="GO" id="GO:0016791">
    <property type="term" value="F:phosphatase activity"/>
    <property type="evidence" value="ECO:0007669"/>
    <property type="project" value="TreeGrafter"/>
</dbReference>
<dbReference type="EMBL" id="MVHH01000010">
    <property type="protein sequence ID" value="OQZ99877.1"/>
    <property type="molecule type" value="Genomic_DNA"/>
</dbReference>
<dbReference type="SMART" id="SM00855">
    <property type="entry name" value="PGAM"/>
    <property type="match status" value="1"/>
</dbReference>